<evidence type="ECO:0000259" key="6">
    <source>
        <dbReference type="Pfam" id="PF00892"/>
    </source>
</evidence>
<reference evidence="7" key="2">
    <citation type="submission" date="2020-09" db="EMBL/GenBank/DDBJ databases">
        <authorList>
            <person name="Sun Q."/>
            <person name="Zhou Y."/>
        </authorList>
    </citation>
    <scope>NUCLEOTIDE SEQUENCE</scope>
    <source>
        <strain evidence="7">CGMCC 1.15320</strain>
    </source>
</reference>
<feature type="transmembrane region" description="Helical" evidence="5">
    <location>
        <begin position="77"/>
        <end position="95"/>
    </location>
</feature>
<evidence type="ECO:0000256" key="4">
    <source>
        <dbReference type="ARBA" id="ARBA00023136"/>
    </source>
</evidence>
<evidence type="ECO:0000256" key="5">
    <source>
        <dbReference type="SAM" id="Phobius"/>
    </source>
</evidence>
<name>A0A916RTS5_9HYPH</name>
<evidence type="ECO:0000256" key="3">
    <source>
        <dbReference type="ARBA" id="ARBA00022989"/>
    </source>
</evidence>
<keyword evidence="8" id="KW-1185">Reference proteome</keyword>
<dbReference type="Pfam" id="PF00892">
    <property type="entry name" value="EamA"/>
    <property type="match status" value="2"/>
</dbReference>
<reference evidence="7" key="1">
    <citation type="journal article" date="2014" name="Int. J. Syst. Evol. Microbiol.">
        <title>Complete genome sequence of Corynebacterium casei LMG S-19264T (=DSM 44701T), isolated from a smear-ripened cheese.</title>
        <authorList>
            <consortium name="US DOE Joint Genome Institute (JGI-PGF)"/>
            <person name="Walter F."/>
            <person name="Albersmeier A."/>
            <person name="Kalinowski J."/>
            <person name="Ruckert C."/>
        </authorList>
    </citation>
    <scope>NUCLEOTIDE SEQUENCE</scope>
    <source>
        <strain evidence="7">CGMCC 1.15320</strain>
    </source>
</reference>
<keyword evidence="3 5" id="KW-1133">Transmembrane helix</keyword>
<feature type="transmembrane region" description="Helical" evidence="5">
    <location>
        <begin position="22"/>
        <end position="44"/>
    </location>
</feature>
<dbReference type="GO" id="GO:0016020">
    <property type="term" value="C:membrane"/>
    <property type="evidence" value="ECO:0007669"/>
    <property type="project" value="UniProtKB-SubCell"/>
</dbReference>
<keyword evidence="2 5" id="KW-0812">Transmembrane</keyword>
<keyword evidence="4 5" id="KW-0472">Membrane</keyword>
<feature type="transmembrane region" description="Helical" evidence="5">
    <location>
        <begin position="197"/>
        <end position="218"/>
    </location>
</feature>
<dbReference type="EMBL" id="BMIF01000007">
    <property type="protein sequence ID" value="GGA69948.1"/>
    <property type="molecule type" value="Genomic_DNA"/>
</dbReference>
<protein>
    <submittedName>
        <fullName evidence="7">ABC transporter permease</fullName>
    </submittedName>
</protein>
<feature type="transmembrane region" description="Helical" evidence="5">
    <location>
        <begin position="230"/>
        <end position="251"/>
    </location>
</feature>
<evidence type="ECO:0000313" key="7">
    <source>
        <dbReference type="EMBL" id="GGA69948.1"/>
    </source>
</evidence>
<dbReference type="SUPFAM" id="SSF103481">
    <property type="entry name" value="Multidrug resistance efflux transporter EmrE"/>
    <property type="match status" value="2"/>
</dbReference>
<dbReference type="AlphaFoldDB" id="A0A916RTS5"/>
<feature type="domain" description="EamA" evidence="6">
    <location>
        <begin position="25"/>
        <end position="154"/>
    </location>
</feature>
<feature type="domain" description="EamA" evidence="6">
    <location>
        <begin position="168"/>
        <end position="302"/>
    </location>
</feature>
<dbReference type="InterPro" id="IPR000620">
    <property type="entry name" value="EamA_dom"/>
</dbReference>
<dbReference type="Proteomes" id="UP000636264">
    <property type="component" value="Unassembled WGS sequence"/>
</dbReference>
<evidence type="ECO:0000313" key="8">
    <source>
        <dbReference type="Proteomes" id="UP000636264"/>
    </source>
</evidence>
<feature type="transmembrane region" description="Helical" evidence="5">
    <location>
        <begin position="263"/>
        <end position="280"/>
    </location>
</feature>
<dbReference type="InterPro" id="IPR050638">
    <property type="entry name" value="AA-Vitamin_Transporters"/>
</dbReference>
<feature type="transmembrane region" description="Helical" evidence="5">
    <location>
        <begin position="166"/>
        <end position="185"/>
    </location>
</feature>
<sequence length="313" mass="33071">MTELKNAAAVQRPTAATVSLKHWGLILLLGSIWGGSFFFARVAVAEIAPLTLVMFRVTLAAIALQCWLLIAGPSFRLALPMAGSFFILALINSILPWTLMFLGQTEIGAGLASILNATTPFWTAILAQAFRVEARLTTAKIVGIGLGIIGTGVMIGPGLADSLGGPLWAKLALIGTSISYGLGFMYARRFSHIPAPVVATGQFTAAAIIMVPTILIVYGTDGLFTHSLPVWGAVLGLALLATAFGYIIYFVLFQSVGATNTSLVTLIVPASAILLGALFLGEHLEWFEIAGMLLIGFGLLVIDGRIRLNLSRD</sequence>
<dbReference type="RefSeq" id="WP_188721378.1">
    <property type="nucleotide sequence ID" value="NZ_BMIF01000007.1"/>
</dbReference>
<accession>A0A916RTS5</accession>
<feature type="transmembrane region" description="Helical" evidence="5">
    <location>
        <begin position="50"/>
        <end position="70"/>
    </location>
</feature>
<feature type="transmembrane region" description="Helical" evidence="5">
    <location>
        <begin position="141"/>
        <end position="160"/>
    </location>
</feature>
<organism evidence="7 8">
    <name type="scientific">Nitratireductor aestuarii</name>
    <dbReference type="NCBI Taxonomy" id="1735103"/>
    <lineage>
        <taxon>Bacteria</taxon>
        <taxon>Pseudomonadati</taxon>
        <taxon>Pseudomonadota</taxon>
        <taxon>Alphaproteobacteria</taxon>
        <taxon>Hyphomicrobiales</taxon>
        <taxon>Phyllobacteriaceae</taxon>
        <taxon>Nitratireductor</taxon>
    </lineage>
</organism>
<evidence type="ECO:0000256" key="1">
    <source>
        <dbReference type="ARBA" id="ARBA00004141"/>
    </source>
</evidence>
<comment type="subcellular location">
    <subcellularLocation>
        <location evidence="1">Membrane</location>
        <topology evidence="1">Multi-pass membrane protein</topology>
    </subcellularLocation>
</comment>
<proteinExistence type="predicted"/>
<dbReference type="InterPro" id="IPR037185">
    <property type="entry name" value="EmrE-like"/>
</dbReference>
<gene>
    <name evidence="7" type="ORF">GCM10011385_24730</name>
</gene>
<dbReference type="PANTHER" id="PTHR32322:SF9">
    <property type="entry name" value="AMINO-ACID METABOLITE EFFLUX PUMP-RELATED"/>
    <property type="match status" value="1"/>
</dbReference>
<feature type="transmembrane region" description="Helical" evidence="5">
    <location>
        <begin position="286"/>
        <end position="302"/>
    </location>
</feature>
<comment type="caution">
    <text evidence="7">The sequence shown here is derived from an EMBL/GenBank/DDBJ whole genome shotgun (WGS) entry which is preliminary data.</text>
</comment>
<evidence type="ECO:0000256" key="2">
    <source>
        <dbReference type="ARBA" id="ARBA00022692"/>
    </source>
</evidence>
<dbReference type="PANTHER" id="PTHR32322">
    <property type="entry name" value="INNER MEMBRANE TRANSPORTER"/>
    <property type="match status" value="1"/>
</dbReference>